<dbReference type="Pfam" id="PF13673">
    <property type="entry name" value="Acetyltransf_10"/>
    <property type="match status" value="1"/>
</dbReference>
<evidence type="ECO:0000313" key="2">
    <source>
        <dbReference type="EMBL" id="OGH86554.1"/>
    </source>
</evidence>
<protein>
    <recommendedName>
        <fullName evidence="1">N-acetyltransferase domain-containing protein</fullName>
    </recommendedName>
</protein>
<dbReference type="AlphaFoldDB" id="A0A1F6NSG5"/>
<dbReference type="InterPro" id="IPR016181">
    <property type="entry name" value="Acyl_CoA_acyltransferase"/>
</dbReference>
<evidence type="ECO:0000259" key="1">
    <source>
        <dbReference type="PROSITE" id="PS51186"/>
    </source>
</evidence>
<sequence length="174" mass="20696">MKEIAKINNFSVYFLDEETAKKYSAEISALADEIPMNEKGYFNIMAKEKDGRILHEKFKHSLIVFDKEKIIASLISYEREHEQNENYKENLLYISMLSVHPDYRRHGLARNLFKIFFENNKDFFYLKGKVKYAIQTNSADWNKHVRDFYKSLGFKQVGTKDYDNHTDMVLKKSL</sequence>
<name>A0A1F6NSG5_9BACT</name>
<feature type="domain" description="N-acetyltransferase" evidence="1">
    <location>
        <begin position="20"/>
        <end position="174"/>
    </location>
</feature>
<proteinExistence type="predicted"/>
<reference evidence="2 3" key="1">
    <citation type="journal article" date="2016" name="Nat. Commun.">
        <title>Thousands of microbial genomes shed light on interconnected biogeochemical processes in an aquifer system.</title>
        <authorList>
            <person name="Anantharaman K."/>
            <person name="Brown C.T."/>
            <person name="Hug L.A."/>
            <person name="Sharon I."/>
            <person name="Castelle C.J."/>
            <person name="Probst A.J."/>
            <person name="Thomas B.C."/>
            <person name="Singh A."/>
            <person name="Wilkins M.J."/>
            <person name="Karaoz U."/>
            <person name="Brodie E.L."/>
            <person name="Williams K.H."/>
            <person name="Hubbard S.S."/>
            <person name="Banfield J.F."/>
        </authorList>
    </citation>
    <scope>NUCLEOTIDE SEQUENCE [LARGE SCALE GENOMIC DNA]</scope>
</reference>
<gene>
    <name evidence="2" type="ORF">A2493_03625</name>
</gene>
<dbReference type="SUPFAM" id="SSF55729">
    <property type="entry name" value="Acyl-CoA N-acyltransferases (Nat)"/>
    <property type="match status" value="1"/>
</dbReference>
<evidence type="ECO:0000313" key="3">
    <source>
        <dbReference type="Proteomes" id="UP000178349"/>
    </source>
</evidence>
<dbReference type="Proteomes" id="UP000178349">
    <property type="component" value="Unassembled WGS sequence"/>
</dbReference>
<dbReference type="PROSITE" id="PS51186">
    <property type="entry name" value="GNAT"/>
    <property type="match status" value="1"/>
</dbReference>
<organism evidence="2 3">
    <name type="scientific">Candidatus Magasanikbacteria bacterium RIFOXYC12_FULL_33_11</name>
    <dbReference type="NCBI Taxonomy" id="1798701"/>
    <lineage>
        <taxon>Bacteria</taxon>
        <taxon>Candidatus Magasanikiibacteriota</taxon>
    </lineage>
</organism>
<dbReference type="Gene3D" id="3.40.630.30">
    <property type="match status" value="1"/>
</dbReference>
<accession>A0A1F6NSG5</accession>
<dbReference type="InterPro" id="IPR000182">
    <property type="entry name" value="GNAT_dom"/>
</dbReference>
<dbReference type="CDD" id="cd04301">
    <property type="entry name" value="NAT_SF"/>
    <property type="match status" value="1"/>
</dbReference>
<dbReference type="EMBL" id="MFQW01000013">
    <property type="protein sequence ID" value="OGH86554.1"/>
    <property type="molecule type" value="Genomic_DNA"/>
</dbReference>
<comment type="caution">
    <text evidence="2">The sequence shown here is derived from an EMBL/GenBank/DDBJ whole genome shotgun (WGS) entry which is preliminary data.</text>
</comment>
<dbReference type="GO" id="GO:0016747">
    <property type="term" value="F:acyltransferase activity, transferring groups other than amino-acyl groups"/>
    <property type="evidence" value="ECO:0007669"/>
    <property type="project" value="InterPro"/>
</dbReference>